<gene>
    <name evidence="3" type="ORF">CLV89_1042</name>
</gene>
<dbReference type="InterPro" id="IPR000160">
    <property type="entry name" value="GGDEF_dom"/>
</dbReference>
<evidence type="ECO:0000313" key="3">
    <source>
        <dbReference type="EMBL" id="PRZ48180.1"/>
    </source>
</evidence>
<reference evidence="3 4" key="1">
    <citation type="submission" date="2018-03" db="EMBL/GenBank/DDBJ databases">
        <title>Genomic Encyclopedia of Archaeal and Bacterial Type Strains, Phase II (KMG-II): from individual species to whole genera.</title>
        <authorList>
            <person name="Goeker M."/>
        </authorList>
    </citation>
    <scope>NUCLEOTIDE SEQUENCE [LARGE SCALE GENOMIC DNA]</scope>
    <source>
        <strain evidence="3 4">DSM 25328</strain>
    </source>
</reference>
<keyword evidence="1" id="KW-0812">Transmembrane</keyword>
<feature type="transmembrane region" description="Helical" evidence="1">
    <location>
        <begin position="48"/>
        <end position="66"/>
    </location>
</feature>
<feature type="transmembrane region" description="Helical" evidence="1">
    <location>
        <begin position="24"/>
        <end position="41"/>
    </location>
</feature>
<dbReference type="RefSeq" id="WP_243394966.1">
    <property type="nucleotide sequence ID" value="NZ_PVUF01000004.1"/>
</dbReference>
<sequence>MFCVLLLLGLAVKSAVLAHWVLVGFLIALAGIIFVNLLALWRHSTARVPLSVLVAVLTATVILTTYYVGISGAIWMFPVLVGLRFAASPAQYQPARLVLIVMVPLVVLYHGDAGNAGRLLAAALISSAYLWLAEGEMVSLRAKLDRDEGRDPLTRAFSRASLEQDREMISRLAPVGLVVIRLDGVMALRNQGQDRQADKLIASVAREIIPILSTRERLYRLGSSEFMIGLAGWRAFESYELGQHICRSVQPTLPEGVNAQSGAAEVHDPEEFESALARAMAGLDTAPTGVAPFSPEVL</sequence>
<feature type="transmembrane region" description="Helical" evidence="1">
    <location>
        <begin position="94"/>
        <end position="110"/>
    </location>
</feature>
<dbReference type="AlphaFoldDB" id="A0A2T1AHX7"/>
<name>A0A2T1AHX7_TRISK</name>
<dbReference type="Proteomes" id="UP000237718">
    <property type="component" value="Unassembled WGS sequence"/>
</dbReference>
<organism evidence="3 4">
    <name type="scientific">Tritonibacter scottomollicae</name>
    <name type="common">Epibacterium scottomollicae</name>
    <dbReference type="NCBI Taxonomy" id="483013"/>
    <lineage>
        <taxon>Bacteria</taxon>
        <taxon>Pseudomonadati</taxon>
        <taxon>Pseudomonadota</taxon>
        <taxon>Alphaproteobacteria</taxon>
        <taxon>Rhodobacterales</taxon>
        <taxon>Paracoccaceae</taxon>
        <taxon>Tritonibacter</taxon>
    </lineage>
</organism>
<dbReference type="SMART" id="SM00267">
    <property type="entry name" value="GGDEF"/>
    <property type="match status" value="1"/>
</dbReference>
<evidence type="ECO:0000313" key="4">
    <source>
        <dbReference type="Proteomes" id="UP000237718"/>
    </source>
</evidence>
<dbReference type="PROSITE" id="PS50887">
    <property type="entry name" value="GGDEF"/>
    <property type="match status" value="1"/>
</dbReference>
<feature type="domain" description="GGDEF" evidence="2">
    <location>
        <begin position="173"/>
        <end position="298"/>
    </location>
</feature>
<evidence type="ECO:0000256" key="1">
    <source>
        <dbReference type="SAM" id="Phobius"/>
    </source>
</evidence>
<feature type="transmembrane region" description="Helical" evidence="1">
    <location>
        <begin position="116"/>
        <end position="133"/>
    </location>
</feature>
<dbReference type="Gene3D" id="3.30.70.270">
    <property type="match status" value="1"/>
</dbReference>
<protein>
    <submittedName>
        <fullName evidence="3">GGDEF domain-containing protein</fullName>
    </submittedName>
</protein>
<dbReference type="InterPro" id="IPR029787">
    <property type="entry name" value="Nucleotide_cyclase"/>
</dbReference>
<comment type="caution">
    <text evidence="3">The sequence shown here is derived from an EMBL/GenBank/DDBJ whole genome shotgun (WGS) entry which is preliminary data.</text>
</comment>
<accession>A0A2T1AHX7</accession>
<dbReference type="InterPro" id="IPR043128">
    <property type="entry name" value="Rev_trsase/Diguanyl_cyclase"/>
</dbReference>
<keyword evidence="1" id="KW-0472">Membrane</keyword>
<evidence type="ECO:0000259" key="2">
    <source>
        <dbReference type="PROSITE" id="PS50887"/>
    </source>
</evidence>
<proteinExistence type="predicted"/>
<dbReference type="EMBL" id="PVUF01000004">
    <property type="protein sequence ID" value="PRZ48180.1"/>
    <property type="molecule type" value="Genomic_DNA"/>
</dbReference>
<dbReference type="SUPFAM" id="SSF55073">
    <property type="entry name" value="Nucleotide cyclase"/>
    <property type="match status" value="1"/>
</dbReference>
<keyword evidence="1" id="KW-1133">Transmembrane helix</keyword>